<keyword evidence="3" id="KW-0378">Hydrolase</keyword>
<name>A0A430APA7_9ENTE</name>
<protein>
    <submittedName>
        <fullName evidence="3">Amidohydrolase</fullName>
    </submittedName>
</protein>
<dbReference type="EMBL" id="NGKA01000017">
    <property type="protein sequence ID" value="RSU09978.1"/>
    <property type="molecule type" value="Genomic_DNA"/>
</dbReference>
<keyword evidence="4" id="KW-1185">Reference proteome</keyword>
<comment type="caution">
    <text evidence="3">The sequence shown here is derived from an EMBL/GenBank/DDBJ whole genome shotgun (WGS) entry which is preliminary data.</text>
</comment>
<evidence type="ECO:0000256" key="1">
    <source>
        <dbReference type="ARBA" id="ARBA00023239"/>
    </source>
</evidence>
<keyword evidence="1" id="KW-0456">Lyase</keyword>
<feature type="domain" description="Amidohydrolase-related" evidence="2">
    <location>
        <begin position="72"/>
        <end position="279"/>
    </location>
</feature>
<dbReference type="InterPro" id="IPR006680">
    <property type="entry name" value="Amidohydro-rel"/>
</dbReference>
<dbReference type="PANTHER" id="PTHR21240:SF19">
    <property type="entry name" value="CATALYTIC_ HYDROLASE"/>
    <property type="match status" value="1"/>
</dbReference>
<dbReference type="PANTHER" id="PTHR21240">
    <property type="entry name" value="2-AMINO-3-CARBOXYLMUCONATE-6-SEMIALDEHYDE DECARBOXYLASE"/>
    <property type="match status" value="1"/>
</dbReference>
<gene>
    <name evidence="3" type="ORF">CBF29_10400</name>
</gene>
<dbReference type="OrthoDB" id="9771932at2"/>
<dbReference type="Gene3D" id="3.20.20.140">
    <property type="entry name" value="Metal-dependent hydrolases"/>
    <property type="match status" value="1"/>
</dbReference>
<organism evidence="3 4">
    <name type="scientific">Vagococcus elongatus</name>
    <dbReference type="NCBI Taxonomy" id="180344"/>
    <lineage>
        <taxon>Bacteria</taxon>
        <taxon>Bacillati</taxon>
        <taxon>Bacillota</taxon>
        <taxon>Bacilli</taxon>
        <taxon>Lactobacillales</taxon>
        <taxon>Enterococcaceae</taxon>
        <taxon>Vagococcus</taxon>
    </lineage>
</organism>
<sequence length="294" mass="34290">MLIDVDVHPDFYEPINTDELVEQLRHDEVNIHLNGTASLNHVENQMRLAGIEKMFLLGRDYSMEHGYPLVSNDDIKKLVDMKPNRFIGFASVDPYVENSAEKLKFAFETLGLSGLALYPSRQHFYPGDKKMDILYDVCEMNNRPIIFHSGLSWEPNTLSKFGHPLEFEELANKRPNLRICLTQFGWPWLRETAMILVKHRNVFTSMGSLYFDNAKEFFSQCFTKEIPVTWIDRSLRHQVMFGSGNPRFEQIRMAEALNSLGFRESTLELIKWRNAENFLNGLEEESLRGEHFVY</sequence>
<evidence type="ECO:0000259" key="2">
    <source>
        <dbReference type="Pfam" id="PF04909"/>
    </source>
</evidence>
<dbReference type="InterPro" id="IPR032465">
    <property type="entry name" value="ACMSD"/>
</dbReference>
<dbReference type="AlphaFoldDB" id="A0A430APA7"/>
<evidence type="ECO:0000313" key="3">
    <source>
        <dbReference type="EMBL" id="RSU09978.1"/>
    </source>
</evidence>
<evidence type="ECO:0000313" key="4">
    <source>
        <dbReference type="Proteomes" id="UP000287605"/>
    </source>
</evidence>
<dbReference type="InterPro" id="IPR032466">
    <property type="entry name" value="Metal_Hydrolase"/>
</dbReference>
<proteinExistence type="predicted"/>
<dbReference type="SUPFAM" id="SSF51556">
    <property type="entry name" value="Metallo-dependent hydrolases"/>
    <property type="match status" value="1"/>
</dbReference>
<reference evidence="3 4" key="1">
    <citation type="submission" date="2017-05" db="EMBL/GenBank/DDBJ databases">
        <title>Vagococcus spp. assemblies.</title>
        <authorList>
            <person name="Gulvik C.A."/>
        </authorList>
    </citation>
    <scope>NUCLEOTIDE SEQUENCE [LARGE SCALE GENOMIC DNA]</scope>
    <source>
        <strain evidence="3 4">CCUG 51432</strain>
    </source>
</reference>
<dbReference type="Pfam" id="PF04909">
    <property type="entry name" value="Amidohydro_2"/>
    <property type="match status" value="1"/>
</dbReference>
<dbReference type="GO" id="GO:0016831">
    <property type="term" value="F:carboxy-lyase activity"/>
    <property type="evidence" value="ECO:0007669"/>
    <property type="project" value="InterPro"/>
</dbReference>
<accession>A0A430APA7</accession>
<dbReference type="GO" id="GO:0016787">
    <property type="term" value="F:hydrolase activity"/>
    <property type="evidence" value="ECO:0007669"/>
    <property type="project" value="UniProtKB-KW"/>
</dbReference>
<dbReference type="Proteomes" id="UP000287605">
    <property type="component" value="Unassembled WGS sequence"/>
</dbReference>